<sequence length="603" mass="66775">MIQFTVSNMTVSSFDYLIVGGGPSGLVLASRLTEDADVTVCVLEAGNDFTNSPEIQIPGLSWGNMGRTDIHWMFQTVPQAGSNSRSIFLPRGKILGGSTMVHFLESNDFIGQSQEFNAYERLGNSGWNWEEMLKYFKKSETFSVSPEQTRKFGQTVNPAFHGIDGPLHRTLPRWTPESRTTLFEALKVLGVPYNSDPSNGDNVGGFSGYHHIHAGDITRSGAAMAYLEPHKSRANLLVITGAEVTKVLLQRNTSGKSIAQGVEYRRDQKILQVNADKEVILCAGTIKTPQLLELSGIGNRHILEKYGIPVLLDLPGVGANYRDHYWTSYTAEIDSTIETKDILFHNPSRAAQEMEAYKTRKSGMMTVGASSDFVFLPATYFVPPDLLKSLRKKSVEVDSIGVEKTLIIQKEWLMSDQVPQAELALVPFYMPATGKQAEAGKHYVSFLIALQHSFARGTVHISSTDPYASPEIDPRLLMDGIDIDLMVEAIKYTRKLTDTGPFKKVITEEIHPGTNVQNDEELRHLVQETIQSVYHPIGTASMLPQEDGGVVDSYLKVYGVENLRIVDASVIPIHVSGHPQTAVYALAEKVRETISVFCFKVPY</sequence>
<evidence type="ECO:0000313" key="2">
    <source>
        <dbReference type="Proteomes" id="UP001163835"/>
    </source>
</evidence>
<comment type="caution">
    <text evidence="1">The sequence shown here is derived from an EMBL/GenBank/DDBJ whole genome shotgun (WGS) entry which is preliminary data.</text>
</comment>
<dbReference type="EMBL" id="MU795743">
    <property type="protein sequence ID" value="KAJ3804949.1"/>
    <property type="molecule type" value="Genomic_DNA"/>
</dbReference>
<dbReference type="Proteomes" id="UP001163835">
    <property type="component" value="Unassembled WGS sequence"/>
</dbReference>
<proteinExistence type="predicted"/>
<name>A0ACC1TJQ7_9AGAR</name>
<reference evidence="1" key="1">
    <citation type="submission" date="2022-09" db="EMBL/GenBank/DDBJ databases">
        <title>A Global Phylogenomic Analysis of the Shiitake Genus Lentinula.</title>
        <authorList>
            <consortium name="DOE Joint Genome Institute"/>
            <person name="Sierra-Patev S."/>
            <person name="Min B."/>
            <person name="Naranjo-Ortiz M."/>
            <person name="Looney B."/>
            <person name="Konkel Z."/>
            <person name="Slot J.C."/>
            <person name="Sakamoto Y."/>
            <person name="Steenwyk J.L."/>
            <person name="Rokas A."/>
            <person name="Carro J."/>
            <person name="Camarero S."/>
            <person name="Ferreira P."/>
            <person name="Molpeceres G."/>
            <person name="Ruiz-Duenas F.J."/>
            <person name="Serrano A."/>
            <person name="Henrissat B."/>
            <person name="Drula E."/>
            <person name="Hughes K.W."/>
            <person name="Mata J.L."/>
            <person name="Ishikawa N.K."/>
            <person name="Vargas-Isla R."/>
            <person name="Ushijima S."/>
            <person name="Smith C.A."/>
            <person name="Ahrendt S."/>
            <person name="Andreopoulos W."/>
            <person name="He G."/>
            <person name="Labutti K."/>
            <person name="Lipzen A."/>
            <person name="Ng V."/>
            <person name="Riley R."/>
            <person name="Sandor L."/>
            <person name="Barry K."/>
            <person name="Martinez A.T."/>
            <person name="Xiao Y."/>
            <person name="Gibbons J.G."/>
            <person name="Terashima K."/>
            <person name="Grigoriev I.V."/>
            <person name="Hibbett D.S."/>
        </authorList>
    </citation>
    <scope>NUCLEOTIDE SEQUENCE</scope>
    <source>
        <strain evidence="1">TMI1499</strain>
    </source>
</reference>
<gene>
    <name evidence="1" type="ORF">F5876DRAFT_52629</name>
</gene>
<evidence type="ECO:0000313" key="1">
    <source>
        <dbReference type="EMBL" id="KAJ3804949.1"/>
    </source>
</evidence>
<organism evidence="1 2">
    <name type="scientific">Lentinula aff. lateritia</name>
    <dbReference type="NCBI Taxonomy" id="2804960"/>
    <lineage>
        <taxon>Eukaryota</taxon>
        <taxon>Fungi</taxon>
        <taxon>Dikarya</taxon>
        <taxon>Basidiomycota</taxon>
        <taxon>Agaricomycotina</taxon>
        <taxon>Agaricomycetes</taxon>
        <taxon>Agaricomycetidae</taxon>
        <taxon>Agaricales</taxon>
        <taxon>Marasmiineae</taxon>
        <taxon>Omphalotaceae</taxon>
        <taxon>Lentinula</taxon>
    </lineage>
</organism>
<accession>A0ACC1TJQ7</accession>
<protein>
    <submittedName>
        <fullName evidence="1">Alcohol oxidase</fullName>
    </submittedName>
</protein>
<keyword evidence="2" id="KW-1185">Reference proteome</keyword>